<feature type="compositionally biased region" description="Basic and acidic residues" evidence="1">
    <location>
        <begin position="218"/>
        <end position="228"/>
    </location>
</feature>
<name>A0A0A1V3S0_9HYPO</name>
<evidence type="ECO:0000313" key="3">
    <source>
        <dbReference type="Proteomes" id="UP000030151"/>
    </source>
</evidence>
<proteinExistence type="predicted"/>
<comment type="caution">
    <text evidence="2">The sequence shown here is derived from an EMBL/GenBank/DDBJ whole genome shotgun (WGS) entry which is preliminary data.</text>
</comment>
<evidence type="ECO:0000313" key="2">
    <source>
        <dbReference type="EMBL" id="EXV04228.1"/>
    </source>
</evidence>
<evidence type="ECO:0000256" key="1">
    <source>
        <dbReference type="SAM" id="MobiDB-lite"/>
    </source>
</evidence>
<protein>
    <submittedName>
        <fullName evidence="2">Uncharacterized protein</fullName>
    </submittedName>
</protein>
<gene>
    <name evidence="2" type="ORF">X797_001901</name>
</gene>
<dbReference type="Proteomes" id="UP000030151">
    <property type="component" value="Unassembled WGS sequence"/>
</dbReference>
<feature type="region of interest" description="Disordered" evidence="1">
    <location>
        <begin position="218"/>
        <end position="249"/>
    </location>
</feature>
<reference evidence="2 3" key="1">
    <citation type="submission" date="2014-02" db="EMBL/GenBank/DDBJ databases">
        <title>The genome sequence of the entomopathogenic fungus Metarhizium robertsii ARSEF 2575.</title>
        <authorList>
            <person name="Giuliano Garisto Donzelli B."/>
            <person name="Roe B.A."/>
            <person name="Macmil S.L."/>
            <person name="Krasnoff S.B."/>
            <person name="Gibson D.M."/>
        </authorList>
    </citation>
    <scope>NUCLEOTIDE SEQUENCE [LARGE SCALE GENOMIC DNA]</scope>
    <source>
        <strain evidence="2 3">ARSEF 2575</strain>
    </source>
</reference>
<dbReference type="EMBL" id="JELW01000002">
    <property type="protein sequence ID" value="EXV04228.1"/>
    <property type="molecule type" value="Genomic_DNA"/>
</dbReference>
<dbReference type="AlphaFoldDB" id="A0A0A1V3S0"/>
<dbReference type="HOGENOM" id="CLU_1115975_0_0_1"/>
<organism evidence="2 3">
    <name type="scientific">Metarhizium robertsii</name>
    <dbReference type="NCBI Taxonomy" id="568076"/>
    <lineage>
        <taxon>Eukaryota</taxon>
        <taxon>Fungi</taxon>
        <taxon>Dikarya</taxon>
        <taxon>Ascomycota</taxon>
        <taxon>Pezizomycotina</taxon>
        <taxon>Sordariomycetes</taxon>
        <taxon>Hypocreomycetidae</taxon>
        <taxon>Hypocreales</taxon>
        <taxon>Clavicipitaceae</taxon>
        <taxon>Metarhizium</taxon>
    </lineage>
</organism>
<accession>A0A0A1V3S0</accession>
<sequence length="249" mass="26710">MVAWYSVVGGDSFRPIVVSGADACVVESGARRVGMQHSMSSLHMHVLGRRQKVTHLAHAVPVWLVEQEKNIDGTTSDRPFAVEPDDKSRQVPVAPIGQRHVAWGPSVGCSGLQWASVGTLAPPPAAPGLDYGASNVPVWSGRAARGTRACLDRTFTPSQAALLLEDWRADAKRAGKTLRAALMSWLFAVRVAIAVAHDLCPQWLRRACRHTASRADPSLKRGITRDEGNGPVGARRSMSVPSQVGPDTC</sequence>